<feature type="transmembrane region" description="Helical" evidence="10">
    <location>
        <begin position="427"/>
        <end position="446"/>
    </location>
</feature>
<evidence type="ECO:0000313" key="12">
    <source>
        <dbReference type="Proteomes" id="UP000236327"/>
    </source>
</evidence>
<feature type="transmembrane region" description="Helical" evidence="10">
    <location>
        <begin position="99"/>
        <end position="121"/>
    </location>
</feature>
<dbReference type="Pfam" id="PF01554">
    <property type="entry name" value="MatE"/>
    <property type="match status" value="2"/>
</dbReference>
<protein>
    <recommendedName>
        <fullName evidence="9">Multidrug-efflux transporter</fullName>
    </recommendedName>
</protein>
<evidence type="ECO:0000256" key="7">
    <source>
        <dbReference type="ARBA" id="ARBA00023065"/>
    </source>
</evidence>
<dbReference type="PANTHER" id="PTHR43298:SF2">
    <property type="entry name" value="FMN_FAD EXPORTER YEEO-RELATED"/>
    <property type="match status" value="1"/>
</dbReference>
<keyword evidence="2" id="KW-0813">Transport</keyword>
<evidence type="ECO:0000256" key="3">
    <source>
        <dbReference type="ARBA" id="ARBA00022449"/>
    </source>
</evidence>
<evidence type="ECO:0000256" key="5">
    <source>
        <dbReference type="ARBA" id="ARBA00022692"/>
    </source>
</evidence>
<dbReference type="PANTHER" id="PTHR43298">
    <property type="entry name" value="MULTIDRUG RESISTANCE PROTEIN NORM-RELATED"/>
    <property type="match status" value="1"/>
</dbReference>
<keyword evidence="7" id="KW-0406">Ion transport</keyword>
<evidence type="ECO:0000256" key="6">
    <source>
        <dbReference type="ARBA" id="ARBA00022989"/>
    </source>
</evidence>
<dbReference type="EMBL" id="LYMM01000040">
    <property type="protein sequence ID" value="PNU04127.1"/>
    <property type="molecule type" value="Genomic_DNA"/>
</dbReference>
<evidence type="ECO:0000256" key="2">
    <source>
        <dbReference type="ARBA" id="ARBA00022448"/>
    </source>
</evidence>
<dbReference type="OrthoDB" id="9780160at2"/>
<comment type="caution">
    <text evidence="11">The sequence shown here is derived from an EMBL/GenBank/DDBJ whole genome shotgun (WGS) entry which is preliminary data.</text>
</comment>
<feature type="transmembrane region" description="Helical" evidence="10">
    <location>
        <begin position="133"/>
        <end position="154"/>
    </location>
</feature>
<reference evidence="11 12" key="1">
    <citation type="submission" date="2016-05" db="EMBL/GenBank/DDBJ databases">
        <title>Complete genome sequence of Novosphingobium guangzhouense SA925(T).</title>
        <authorList>
            <person name="Sha S."/>
        </authorList>
    </citation>
    <scope>NUCLEOTIDE SEQUENCE [LARGE SCALE GENOMIC DNA]</scope>
    <source>
        <strain evidence="11 12">SA925</strain>
    </source>
</reference>
<dbReference type="GO" id="GO:0042910">
    <property type="term" value="F:xenobiotic transmembrane transporter activity"/>
    <property type="evidence" value="ECO:0007669"/>
    <property type="project" value="InterPro"/>
</dbReference>
<evidence type="ECO:0000256" key="10">
    <source>
        <dbReference type="SAM" id="Phobius"/>
    </source>
</evidence>
<keyword evidence="5 10" id="KW-0812">Transmembrane</keyword>
<evidence type="ECO:0000256" key="8">
    <source>
        <dbReference type="ARBA" id="ARBA00023136"/>
    </source>
</evidence>
<dbReference type="NCBIfam" id="TIGR00797">
    <property type="entry name" value="matE"/>
    <property type="match status" value="1"/>
</dbReference>
<evidence type="ECO:0000256" key="1">
    <source>
        <dbReference type="ARBA" id="ARBA00004429"/>
    </source>
</evidence>
<feature type="transmembrane region" description="Helical" evidence="10">
    <location>
        <begin position="55"/>
        <end position="78"/>
    </location>
</feature>
<organism evidence="11 12">
    <name type="scientific">Novosphingobium guangzhouense</name>
    <dbReference type="NCBI Taxonomy" id="1850347"/>
    <lineage>
        <taxon>Bacteria</taxon>
        <taxon>Pseudomonadati</taxon>
        <taxon>Pseudomonadota</taxon>
        <taxon>Alphaproteobacteria</taxon>
        <taxon>Sphingomonadales</taxon>
        <taxon>Sphingomonadaceae</taxon>
        <taxon>Novosphingobium</taxon>
    </lineage>
</organism>
<keyword evidence="12" id="KW-1185">Reference proteome</keyword>
<proteinExistence type="predicted"/>
<dbReference type="GO" id="GO:0005886">
    <property type="term" value="C:plasma membrane"/>
    <property type="evidence" value="ECO:0007669"/>
    <property type="project" value="UniProtKB-SubCell"/>
</dbReference>
<keyword evidence="8 10" id="KW-0472">Membrane</keyword>
<dbReference type="RefSeq" id="WP_103096727.1">
    <property type="nucleotide sequence ID" value="NZ_LYMM01000040.1"/>
</dbReference>
<dbReference type="AlphaFoldDB" id="A0A2K2FZB1"/>
<evidence type="ECO:0000256" key="9">
    <source>
        <dbReference type="ARBA" id="ARBA00031636"/>
    </source>
</evidence>
<keyword evidence="6 10" id="KW-1133">Transmembrane helix</keyword>
<evidence type="ECO:0000313" key="11">
    <source>
        <dbReference type="EMBL" id="PNU04127.1"/>
    </source>
</evidence>
<dbReference type="InterPro" id="IPR002528">
    <property type="entry name" value="MATE_fam"/>
</dbReference>
<sequence length="477" mass="50065">MRESTRNHPLRDELRATLRLAGPLALANMLQMAVFAVDVIFVARLGQEALAASSLAVAIIAVVMMGLNGVTGAVAPLIAAEIGRKRNSVREVRRSVRMALWLAIALGLGAVMICFFGEWIMLLTGQNPRVSALAGHFIRVASLALVPMAIANVLRTFVSALGRPMFATVITALSILVNVLGNYALVFGNLGMPALGLTGSALASAITTSTTALAYVAVIRANRNFRRYHIFGRFWRPEWQRLVQMLRLGLPISATLIAEGGLFSGAAFLMGLVGETELAAHTVALQIAAFAFQVPFGIGQAATIRVGYHYGAGNRAAIGHAGWAALGIGIAFVCLSALAMLAIPRTIIAAYVDISDPANAAMVVLAVKYLFVAAVFQLTDGIQAIAAGVLRGVQDTRIPAVIAIVGYWLAGFATSVALGLFTSLRGVGVWIGLAVGLTVAAILLLGRWHWRGRFGLVPEQPAPISATAASAPVASLS</sequence>
<feature type="transmembrane region" description="Helical" evidence="10">
    <location>
        <begin position="166"/>
        <end position="188"/>
    </location>
</feature>
<comment type="subcellular location">
    <subcellularLocation>
        <location evidence="1">Cell inner membrane</location>
        <topology evidence="1">Multi-pass membrane protein</topology>
    </subcellularLocation>
</comment>
<feature type="transmembrane region" description="Helical" evidence="10">
    <location>
        <begin position="358"/>
        <end position="379"/>
    </location>
</feature>
<name>A0A2K2FZB1_9SPHN</name>
<gene>
    <name evidence="11" type="ORF">A8V01_05910</name>
</gene>
<dbReference type="CDD" id="cd13131">
    <property type="entry name" value="MATE_NorM_like"/>
    <property type="match status" value="1"/>
</dbReference>
<feature type="transmembrane region" description="Helical" evidence="10">
    <location>
        <begin position="20"/>
        <end position="43"/>
    </location>
</feature>
<feature type="transmembrane region" description="Helical" evidence="10">
    <location>
        <begin position="400"/>
        <end position="421"/>
    </location>
</feature>
<dbReference type="GO" id="GO:0006811">
    <property type="term" value="P:monoatomic ion transport"/>
    <property type="evidence" value="ECO:0007669"/>
    <property type="project" value="UniProtKB-KW"/>
</dbReference>
<dbReference type="GO" id="GO:0015297">
    <property type="term" value="F:antiporter activity"/>
    <property type="evidence" value="ECO:0007669"/>
    <property type="project" value="UniProtKB-KW"/>
</dbReference>
<feature type="transmembrane region" description="Helical" evidence="10">
    <location>
        <begin position="194"/>
        <end position="218"/>
    </location>
</feature>
<dbReference type="InterPro" id="IPR048279">
    <property type="entry name" value="MdtK-like"/>
</dbReference>
<dbReference type="InterPro" id="IPR050222">
    <property type="entry name" value="MATE_MdtK"/>
</dbReference>
<accession>A0A2K2FZB1</accession>
<evidence type="ECO:0000256" key="4">
    <source>
        <dbReference type="ARBA" id="ARBA00022475"/>
    </source>
</evidence>
<keyword evidence="3" id="KW-0050">Antiport</keyword>
<dbReference type="PIRSF" id="PIRSF006603">
    <property type="entry name" value="DinF"/>
    <property type="match status" value="1"/>
</dbReference>
<feature type="transmembrane region" description="Helical" evidence="10">
    <location>
        <begin position="278"/>
        <end position="302"/>
    </location>
</feature>
<dbReference type="Proteomes" id="UP000236327">
    <property type="component" value="Unassembled WGS sequence"/>
</dbReference>
<feature type="transmembrane region" description="Helical" evidence="10">
    <location>
        <begin position="248"/>
        <end position="272"/>
    </location>
</feature>
<feature type="transmembrane region" description="Helical" evidence="10">
    <location>
        <begin position="323"/>
        <end position="352"/>
    </location>
</feature>
<keyword evidence="4" id="KW-1003">Cell membrane</keyword>